<dbReference type="RefSeq" id="WP_213670668.1">
    <property type="nucleotide sequence ID" value="NZ_JAHCDA010000002.1"/>
</dbReference>
<dbReference type="Gene3D" id="3.90.550.10">
    <property type="entry name" value="Spore Coat Polysaccharide Biosynthesis Protein SpsA, Chain A"/>
    <property type="match status" value="1"/>
</dbReference>
<keyword evidence="3" id="KW-1185">Reference proteome</keyword>
<dbReference type="InterPro" id="IPR050834">
    <property type="entry name" value="Glycosyltransf_2"/>
</dbReference>
<dbReference type="InterPro" id="IPR001173">
    <property type="entry name" value="Glyco_trans_2-like"/>
</dbReference>
<dbReference type="Proteomes" id="UP000766336">
    <property type="component" value="Unassembled WGS sequence"/>
</dbReference>
<comment type="caution">
    <text evidence="2">The sequence shown here is derived from an EMBL/GenBank/DDBJ whole genome shotgun (WGS) entry which is preliminary data.</text>
</comment>
<feature type="domain" description="Glycosyltransferase 2-like" evidence="1">
    <location>
        <begin position="4"/>
        <end position="137"/>
    </location>
</feature>
<gene>
    <name evidence="2" type="ORF">KHU32_13855</name>
</gene>
<dbReference type="SUPFAM" id="SSF53448">
    <property type="entry name" value="Nucleotide-diphospho-sugar transferases"/>
    <property type="match status" value="1"/>
</dbReference>
<proteinExistence type="predicted"/>
<evidence type="ECO:0000259" key="1">
    <source>
        <dbReference type="Pfam" id="PF00535"/>
    </source>
</evidence>
<dbReference type="CDD" id="cd00761">
    <property type="entry name" value="Glyco_tranf_GTA_type"/>
    <property type="match status" value="1"/>
</dbReference>
<dbReference type="PANTHER" id="PTHR43685:SF2">
    <property type="entry name" value="GLYCOSYLTRANSFERASE 2-LIKE DOMAIN-CONTAINING PROTEIN"/>
    <property type="match status" value="1"/>
</dbReference>
<dbReference type="EMBL" id="JAHCDA010000002">
    <property type="protein sequence ID" value="MBS7812031.1"/>
    <property type="molecule type" value="Genomic_DNA"/>
</dbReference>
<sequence length="326" mass="35987">MQTSIICPVFNTAPSLLTAAASSLLDDRSPFLRQLILVDDASDRPDTLSALDALAAADPRVLLVHAPRNLGPAGARNLGLAAATEEWVGFLDADDVWLPEQPARLRRLAAAHPEASWFGVSHRLIDPNGSWRPARRLTCPVAKSLGGGVLRFEAPALTRILLSDFLLHLGAMVVRRALVKQVGGFAEGLCYFEDFLFMAKLSTLTPLFYLGVDGYGWRRGGESLVTNPRRLDLSSLRMHRIAARDPALRDYRREIRWARYSAIKGLAVNNLLAGRRRRALAIAVRGWTIDPREVRDLLLFLRLWLRGSEEAGAAYSSTERFGARGA</sequence>
<dbReference type="PANTHER" id="PTHR43685">
    <property type="entry name" value="GLYCOSYLTRANSFERASE"/>
    <property type="match status" value="1"/>
</dbReference>
<dbReference type="Pfam" id="PF00535">
    <property type="entry name" value="Glycos_transf_2"/>
    <property type="match status" value="1"/>
</dbReference>
<accession>A0ABS5QED5</accession>
<reference evidence="2 3" key="1">
    <citation type="submission" date="2021-05" db="EMBL/GenBank/DDBJ databases">
        <title>Roseococcus sp. XZZS9, whole genome shotgun sequencing project.</title>
        <authorList>
            <person name="Zhao G."/>
            <person name="Shen L."/>
        </authorList>
    </citation>
    <scope>NUCLEOTIDE SEQUENCE [LARGE SCALE GENOMIC DNA]</scope>
    <source>
        <strain evidence="2 3">XZZS9</strain>
    </source>
</reference>
<evidence type="ECO:0000313" key="3">
    <source>
        <dbReference type="Proteomes" id="UP000766336"/>
    </source>
</evidence>
<name>A0ABS5QED5_9PROT</name>
<evidence type="ECO:0000313" key="2">
    <source>
        <dbReference type="EMBL" id="MBS7812031.1"/>
    </source>
</evidence>
<dbReference type="InterPro" id="IPR029044">
    <property type="entry name" value="Nucleotide-diphossugar_trans"/>
</dbReference>
<organism evidence="2 3">
    <name type="scientific">Roseococcus pinisoli</name>
    <dbReference type="NCBI Taxonomy" id="2835040"/>
    <lineage>
        <taxon>Bacteria</taxon>
        <taxon>Pseudomonadati</taxon>
        <taxon>Pseudomonadota</taxon>
        <taxon>Alphaproteobacteria</taxon>
        <taxon>Acetobacterales</taxon>
        <taxon>Roseomonadaceae</taxon>
        <taxon>Roseococcus</taxon>
    </lineage>
</organism>
<protein>
    <submittedName>
        <fullName evidence="2">Glycosyltransferase family 2 protein</fullName>
    </submittedName>
</protein>